<dbReference type="EMBL" id="JAQIZZ010000007">
    <property type="protein sequence ID" value="KAJ5533228.1"/>
    <property type="molecule type" value="Genomic_DNA"/>
</dbReference>
<protein>
    <submittedName>
        <fullName evidence="2">Uncharacterized protein</fullName>
    </submittedName>
</protein>
<sequence length="115" mass="13617">MYHRIDKKSEGFIPCKSRDEKQHLLQYDGRSYNYYYVSDVIVAEMTLRRLVQRNETVLTKLSTQQDFSQDDKFKMQEWEKEVEDPCKGNPTSKAKPLPERRGDPWLAYCTFTAGI</sequence>
<evidence type="ECO:0000313" key="2">
    <source>
        <dbReference type="EMBL" id="KAJ5533228.1"/>
    </source>
</evidence>
<evidence type="ECO:0000313" key="3">
    <source>
        <dbReference type="Proteomes" id="UP001220324"/>
    </source>
</evidence>
<proteinExistence type="predicted"/>
<reference evidence="2 3" key="1">
    <citation type="journal article" date="2023" name="IMA Fungus">
        <title>Comparative genomic study of the Penicillium genus elucidates a diverse pangenome and 15 lateral gene transfer events.</title>
        <authorList>
            <person name="Petersen C."/>
            <person name="Sorensen T."/>
            <person name="Nielsen M.R."/>
            <person name="Sondergaard T.E."/>
            <person name="Sorensen J.L."/>
            <person name="Fitzpatrick D.A."/>
            <person name="Frisvad J.C."/>
            <person name="Nielsen K.L."/>
        </authorList>
    </citation>
    <scope>NUCLEOTIDE SEQUENCE [LARGE SCALE GENOMIC DNA]</scope>
    <source>
        <strain evidence="2 3">IBT 35679</strain>
    </source>
</reference>
<dbReference type="AlphaFoldDB" id="A0AAD6CQL8"/>
<comment type="caution">
    <text evidence="2">The sequence shown here is derived from an EMBL/GenBank/DDBJ whole genome shotgun (WGS) entry which is preliminary data.</text>
</comment>
<name>A0AAD6CQL8_9EURO</name>
<organism evidence="2 3">
    <name type="scientific">Penicillium frequentans</name>
    <dbReference type="NCBI Taxonomy" id="3151616"/>
    <lineage>
        <taxon>Eukaryota</taxon>
        <taxon>Fungi</taxon>
        <taxon>Dikarya</taxon>
        <taxon>Ascomycota</taxon>
        <taxon>Pezizomycotina</taxon>
        <taxon>Eurotiomycetes</taxon>
        <taxon>Eurotiomycetidae</taxon>
        <taxon>Eurotiales</taxon>
        <taxon>Aspergillaceae</taxon>
        <taxon>Penicillium</taxon>
    </lineage>
</organism>
<gene>
    <name evidence="2" type="ORF">N7494_009780</name>
</gene>
<evidence type="ECO:0000256" key="1">
    <source>
        <dbReference type="SAM" id="MobiDB-lite"/>
    </source>
</evidence>
<accession>A0AAD6CQL8</accession>
<keyword evidence="3" id="KW-1185">Reference proteome</keyword>
<feature type="region of interest" description="Disordered" evidence="1">
    <location>
        <begin position="79"/>
        <end position="99"/>
    </location>
</feature>
<dbReference type="Proteomes" id="UP001220324">
    <property type="component" value="Unassembled WGS sequence"/>
</dbReference>